<evidence type="ECO:0000256" key="4">
    <source>
        <dbReference type="ARBA" id="ARBA00022525"/>
    </source>
</evidence>
<comment type="subcellular location">
    <subcellularLocation>
        <location evidence="1">Cell envelope</location>
    </subcellularLocation>
    <subcellularLocation>
        <location evidence="2">Cell outer membrane</location>
    </subcellularLocation>
    <subcellularLocation>
        <location evidence="3">Secreted</location>
    </subcellularLocation>
</comment>
<gene>
    <name evidence="10" type="ORF">JHT90_04200</name>
</gene>
<dbReference type="InterPro" id="IPR011050">
    <property type="entry name" value="Pectin_lyase_fold/virulence"/>
</dbReference>
<keyword evidence="4" id="KW-0964">Secreted</keyword>
<protein>
    <submittedName>
        <fullName evidence="10">Autotransporter domain-containing protein</fullName>
    </submittedName>
</protein>
<dbReference type="EMBL" id="CP067393">
    <property type="protein sequence ID" value="QQP86448.1"/>
    <property type="molecule type" value="Genomic_DNA"/>
</dbReference>
<dbReference type="RefSeq" id="WP_201094529.1">
    <property type="nucleotide sequence ID" value="NZ_CP067393.1"/>
</dbReference>
<dbReference type="GO" id="GO:0009279">
    <property type="term" value="C:cell outer membrane"/>
    <property type="evidence" value="ECO:0007669"/>
    <property type="project" value="UniProtKB-SubCell"/>
</dbReference>
<evidence type="ECO:0000313" key="11">
    <source>
        <dbReference type="Proteomes" id="UP000595278"/>
    </source>
</evidence>
<evidence type="ECO:0000256" key="3">
    <source>
        <dbReference type="ARBA" id="ARBA00004613"/>
    </source>
</evidence>
<dbReference type="Gene3D" id="2.40.128.130">
    <property type="entry name" value="Autotransporter beta-domain"/>
    <property type="match status" value="1"/>
</dbReference>
<feature type="chain" id="PRO_5037640061" evidence="8">
    <location>
        <begin position="31"/>
        <end position="906"/>
    </location>
</feature>
<dbReference type="SUPFAM" id="SSF51126">
    <property type="entry name" value="Pectin lyase-like"/>
    <property type="match status" value="1"/>
</dbReference>
<keyword evidence="5 8" id="KW-0732">Signal</keyword>
<evidence type="ECO:0000256" key="7">
    <source>
        <dbReference type="ARBA" id="ARBA00023237"/>
    </source>
</evidence>
<dbReference type="Pfam" id="PF02415">
    <property type="entry name" value="Chlam_PMP"/>
    <property type="match status" value="3"/>
</dbReference>
<dbReference type="Pfam" id="PF03797">
    <property type="entry name" value="Autotransporter"/>
    <property type="match status" value="1"/>
</dbReference>
<sequence length="906" mass="95857">MPKHKKLTLEITKLLFLPLIFSLLASQAQAATHEVGEGKNYPSLRELNDLGVLTDGDIISLYQHDNSFIGETLSLTDITIMSADGSMIMLTQSTNTPTPVFGGLISFSANNVNLNIENIQIMNSSVQGTVADTGHGIGGAVRAGGNLTINNANNISFINNTAAGGENGSNSGLGGAIYTYSTLNLSSANNMLFTGNKAISGDSTSTVPSTGSIMFAAQGGAIYASNLNLTNASNITFSDNQAIGGNGINVVYSGHGGAIYVSSGIDMTNASNILFNNNIAKGGTASTNGKADVSGLGGAIFIMGGLSTPSVISGTTFLNNQATTDNDGDMTSGLGGAIYNGGTDLTLLATTGNNITFAGNTHNPGNTGVKANSIYFGNTTPVAVTTTFTADVEDGAYLFMLDPMASQQDNMLGKAGTRVGNVDLTIDKIGNGTWILGGHSEMASATTWNINQGTLYLTAINNAPVHIDLSHDTTAAFNAASGSNILLSLTDTAHLISGLDIAFNTGSNVGVQQGGSFSYFELVQGSENPLLSLRAQNSLNNDSTILNPSGSFTSGVYDYTYDLYWRENDPTSEDLIARITSKTYNQELGGSSATTAPTAIASLNAMGRSLFEQLHWSFKCLDDCTDNTNCNTSCSQGNDKTSNFWLKPTYAHSSQNNGSDFTINAPGFAMGLDNCFDNNYFAGVGIFANSPNYRSRDANIDAQNINIAGYAGTLLPGKIELGVMAGGGHTWYDQKRKAAGLSYKSKYQSTNLNVATSLARNFKLNDSWALAPFTSYEYLHLNVQGYKEKLATYSLKAKSHKENLHLTRTGSDLTWTDQKDLTISGKVYHAGLYGNNRAKTKVNFVADANATKYRSRGDKLTKNALGMGVSSAYNLNKNLQLAANYNLEKGKRSRVHHGSLNLVYNF</sequence>
<dbReference type="SUPFAM" id="SSF103515">
    <property type="entry name" value="Autotransporter"/>
    <property type="match status" value="1"/>
</dbReference>
<name>A0A974RXP2_9GAMM</name>
<proteinExistence type="predicted"/>
<keyword evidence="11" id="KW-1185">Reference proteome</keyword>
<dbReference type="InterPro" id="IPR003368">
    <property type="entry name" value="POMP_repeat"/>
</dbReference>
<evidence type="ECO:0000256" key="6">
    <source>
        <dbReference type="ARBA" id="ARBA00023136"/>
    </source>
</evidence>
<feature type="domain" description="Autotransporter" evidence="9">
    <location>
        <begin position="637"/>
        <end position="906"/>
    </location>
</feature>
<evidence type="ECO:0000256" key="8">
    <source>
        <dbReference type="SAM" id="SignalP"/>
    </source>
</evidence>
<feature type="signal peptide" evidence="8">
    <location>
        <begin position="1"/>
        <end position="30"/>
    </location>
</feature>
<dbReference type="KEGG" id="eaz:JHT90_04200"/>
<organism evidence="10 11">
    <name type="scientific">Entomomonas asaccharolytica</name>
    <dbReference type="NCBI Taxonomy" id="2785331"/>
    <lineage>
        <taxon>Bacteria</taxon>
        <taxon>Pseudomonadati</taxon>
        <taxon>Pseudomonadota</taxon>
        <taxon>Gammaproteobacteria</taxon>
        <taxon>Pseudomonadales</taxon>
        <taxon>Pseudomonadaceae</taxon>
        <taxon>Entomomonas</taxon>
    </lineage>
</organism>
<keyword evidence="6" id="KW-0472">Membrane</keyword>
<evidence type="ECO:0000259" key="9">
    <source>
        <dbReference type="PROSITE" id="PS51208"/>
    </source>
</evidence>
<dbReference type="PROSITE" id="PS51208">
    <property type="entry name" value="AUTOTRANSPORTER"/>
    <property type="match status" value="1"/>
</dbReference>
<dbReference type="InterPro" id="IPR005546">
    <property type="entry name" value="Autotransporte_beta"/>
</dbReference>
<evidence type="ECO:0000256" key="1">
    <source>
        <dbReference type="ARBA" id="ARBA00004196"/>
    </source>
</evidence>
<reference evidence="10 11" key="1">
    <citation type="submission" date="2021-01" db="EMBL/GenBank/DDBJ databases">
        <title>Entomomonas sp. F2A isolated from a house cricket (Acheta domesticus).</title>
        <authorList>
            <person name="Spergser J."/>
            <person name="Busse H.-J."/>
        </authorList>
    </citation>
    <scope>NUCLEOTIDE SEQUENCE [LARGE SCALE GENOMIC DNA]</scope>
    <source>
        <strain evidence="10 11">F2A</strain>
    </source>
</reference>
<dbReference type="AlphaFoldDB" id="A0A974RXP2"/>
<dbReference type="Proteomes" id="UP000595278">
    <property type="component" value="Chromosome"/>
</dbReference>
<dbReference type="GO" id="GO:0005576">
    <property type="term" value="C:extracellular region"/>
    <property type="evidence" value="ECO:0007669"/>
    <property type="project" value="UniProtKB-SubCell"/>
</dbReference>
<evidence type="ECO:0000256" key="2">
    <source>
        <dbReference type="ARBA" id="ARBA00004442"/>
    </source>
</evidence>
<dbReference type="InterPro" id="IPR036709">
    <property type="entry name" value="Autotransporte_beta_dom_sf"/>
</dbReference>
<dbReference type="SMART" id="SM00869">
    <property type="entry name" value="Autotransporter"/>
    <property type="match status" value="1"/>
</dbReference>
<keyword evidence="7" id="KW-0998">Cell outer membrane</keyword>
<evidence type="ECO:0000313" key="10">
    <source>
        <dbReference type="EMBL" id="QQP86448.1"/>
    </source>
</evidence>
<accession>A0A974RXP2</accession>
<evidence type="ECO:0000256" key="5">
    <source>
        <dbReference type="ARBA" id="ARBA00022729"/>
    </source>
</evidence>